<dbReference type="EMBL" id="JAGIYY010000001">
    <property type="protein sequence ID" value="MBP0438168.1"/>
    <property type="molecule type" value="Genomic_DNA"/>
</dbReference>
<feature type="region of interest" description="Disordered" evidence="1">
    <location>
        <begin position="1"/>
        <end position="24"/>
    </location>
</feature>
<accession>A0A8J7UHU0</accession>
<organism evidence="2 3">
    <name type="scientific">Tianweitania sediminis</name>
    <dbReference type="NCBI Taxonomy" id="1502156"/>
    <lineage>
        <taxon>Bacteria</taxon>
        <taxon>Pseudomonadati</taxon>
        <taxon>Pseudomonadota</taxon>
        <taxon>Alphaproteobacteria</taxon>
        <taxon>Hyphomicrobiales</taxon>
        <taxon>Phyllobacteriaceae</taxon>
        <taxon>Tianweitania</taxon>
    </lineage>
</organism>
<evidence type="ECO:0000313" key="3">
    <source>
        <dbReference type="Proteomes" id="UP000666240"/>
    </source>
</evidence>
<name>A0A8J7UHU0_9HYPH</name>
<gene>
    <name evidence="2" type="ORF">J5Y06_05875</name>
</gene>
<reference evidence="2" key="1">
    <citation type="submission" date="2021-03" db="EMBL/GenBank/DDBJ databases">
        <title>Genome sequencing and assembly of Tianweitania sediminis.</title>
        <authorList>
            <person name="Chhetri G."/>
        </authorList>
    </citation>
    <scope>NUCLEOTIDE SEQUENCE</scope>
    <source>
        <strain evidence="2">Z8</strain>
    </source>
</reference>
<comment type="caution">
    <text evidence="2">The sequence shown here is derived from an EMBL/GenBank/DDBJ whole genome shotgun (WGS) entry which is preliminary data.</text>
</comment>
<keyword evidence="3" id="KW-1185">Reference proteome</keyword>
<protein>
    <submittedName>
        <fullName evidence="2">Uncharacterized protein</fullName>
    </submittedName>
</protein>
<proteinExistence type="predicted"/>
<sequence length="194" mass="20015">MLPDTQRRPVSGEMMTPGRGRTSRTSLATMGVDALPLAPKPAHGGASAKTRGLGILERYPGSLQAARAGAMFWICGSALAFCAFWISGGHSILPEGSLTKSAGVTITNVETRVEESAGRAVLVVDGEARNNGAMDRAMPTILVAVTGQAGTVTRYQISGGGARVAADGTYLFSSRLRVSPEGVQSVAVTLKPAD</sequence>
<evidence type="ECO:0000313" key="2">
    <source>
        <dbReference type="EMBL" id="MBP0438168.1"/>
    </source>
</evidence>
<dbReference type="Proteomes" id="UP000666240">
    <property type="component" value="Unassembled WGS sequence"/>
</dbReference>
<dbReference type="AlphaFoldDB" id="A0A8J7UHU0"/>
<dbReference type="RefSeq" id="WP_209334091.1">
    <property type="nucleotide sequence ID" value="NZ_JAGIYY010000001.1"/>
</dbReference>
<evidence type="ECO:0000256" key="1">
    <source>
        <dbReference type="SAM" id="MobiDB-lite"/>
    </source>
</evidence>